<reference evidence="1" key="1">
    <citation type="submission" date="2018-02" db="EMBL/GenBank/DDBJ databases">
        <title>Rhizophora mucronata_Transcriptome.</title>
        <authorList>
            <person name="Meera S.P."/>
            <person name="Sreeshan A."/>
            <person name="Augustine A."/>
        </authorList>
    </citation>
    <scope>NUCLEOTIDE SEQUENCE</scope>
    <source>
        <tissue evidence="1">Leaf</tissue>
    </source>
</reference>
<sequence>MPMRLSKLHQIKDLLRRGNNFFPQSSNIYSTLHTFMNLQLPVLRSQ</sequence>
<protein>
    <submittedName>
        <fullName evidence="1">Uncharacterized protein</fullName>
    </submittedName>
</protein>
<proteinExistence type="predicted"/>
<evidence type="ECO:0000313" key="1">
    <source>
        <dbReference type="EMBL" id="MBX57341.1"/>
    </source>
</evidence>
<name>A0A2P2PRL5_RHIMU</name>
<dbReference type="EMBL" id="GGEC01076857">
    <property type="protein sequence ID" value="MBX57341.1"/>
    <property type="molecule type" value="Transcribed_RNA"/>
</dbReference>
<dbReference type="AlphaFoldDB" id="A0A2P2PRL5"/>
<accession>A0A2P2PRL5</accession>
<organism evidence="1">
    <name type="scientific">Rhizophora mucronata</name>
    <name type="common">Asiatic mangrove</name>
    <dbReference type="NCBI Taxonomy" id="61149"/>
    <lineage>
        <taxon>Eukaryota</taxon>
        <taxon>Viridiplantae</taxon>
        <taxon>Streptophyta</taxon>
        <taxon>Embryophyta</taxon>
        <taxon>Tracheophyta</taxon>
        <taxon>Spermatophyta</taxon>
        <taxon>Magnoliopsida</taxon>
        <taxon>eudicotyledons</taxon>
        <taxon>Gunneridae</taxon>
        <taxon>Pentapetalae</taxon>
        <taxon>rosids</taxon>
        <taxon>fabids</taxon>
        <taxon>Malpighiales</taxon>
        <taxon>Rhizophoraceae</taxon>
        <taxon>Rhizophora</taxon>
    </lineage>
</organism>